<evidence type="ECO:0000313" key="1">
    <source>
        <dbReference type="EMBL" id="GME33900.1"/>
    </source>
</evidence>
<dbReference type="EMBL" id="BSXG01000242">
    <property type="protein sequence ID" value="GME33900.1"/>
    <property type="molecule type" value="Genomic_DNA"/>
</dbReference>
<gene>
    <name evidence="1" type="primary">g6388</name>
    <name evidence="1" type="ORF">NpPPO83_00006388</name>
</gene>
<comment type="caution">
    <text evidence="1">The sequence shown here is derived from an EMBL/GenBank/DDBJ whole genome shotgun (WGS) entry which is preliminary data.</text>
</comment>
<protein>
    <submittedName>
        <fullName evidence="1">Retrotransposon gag protein</fullName>
    </submittedName>
</protein>
<accession>A0ACB5SBR9</accession>
<evidence type="ECO:0000313" key="2">
    <source>
        <dbReference type="Proteomes" id="UP001165186"/>
    </source>
</evidence>
<keyword evidence="2" id="KW-1185">Reference proteome</keyword>
<proteinExistence type="predicted"/>
<sequence length="608" mass="71071">MRELMQMIQELRAENRILKNRQDQATGPDVAKKPSTQVKVPKPDLYHGERTKTQSFLMQLEDYLHFAKGQFGNDADKVRYASTFLRGAAEKWFRPYKRETQEKPHWQWSPQTQAIFSDYRTFAKQLQDAFSTIDEAKRANQILFRIQQKKSVLDYTAEFQEAAYVAGEHSDYTLRQLYYRGLKDEIKEAMSYHDEPETLSELVRLATDMDRRRTNRWFKKKGGYQANMNKPRRERTTLEGGDAMALDAASRQDSKKGNNNKRNDKKPKGPNPNWTDEQKQRYKDRLCIICGSDKHFSPKCPENRNKKGGKQTSSAQREASVASRQENHNALSWTACFNDDYTTHQSDKDATGWYPKKPRGLAILTRNEEVLDLDDIIESFPHDDEIVNSKDGEFYDSTEAEEDSSDEKDLAEVEESPLVGTINRLLEKVEEHGIVAKIPFHHGESEQGIWIPDNQPGLALVTWQVQGDQLWEIRIYEDRHTETDEVTIEDNLATKTEQVQNDIRARMFPSMEVAIPGLPWKALRKIRQPSYQILPGDDERLNPRHKKHKEIAWVSYIDHQCRKHRGKKNENRWFPVRVQQQGTHRIIEEWELEGWVPNGKTRNNFFLF</sequence>
<organism evidence="1 2">
    <name type="scientific">Neofusicoccum parvum</name>
    <dbReference type="NCBI Taxonomy" id="310453"/>
    <lineage>
        <taxon>Eukaryota</taxon>
        <taxon>Fungi</taxon>
        <taxon>Dikarya</taxon>
        <taxon>Ascomycota</taxon>
        <taxon>Pezizomycotina</taxon>
        <taxon>Dothideomycetes</taxon>
        <taxon>Dothideomycetes incertae sedis</taxon>
        <taxon>Botryosphaeriales</taxon>
        <taxon>Botryosphaeriaceae</taxon>
        <taxon>Neofusicoccum</taxon>
    </lineage>
</organism>
<name>A0ACB5SBR9_9PEZI</name>
<dbReference type="Proteomes" id="UP001165186">
    <property type="component" value="Unassembled WGS sequence"/>
</dbReference>
<reference evidence="1" key="1">
    <citation type="submission" date="2024-09" db="EMBL/GenBank/DDBJ databases">
        <title>Draft Genome Sequences of Neofusicoccum parvum.</title>
        <authorList>
            <person name="Ashida A."/>
            <person name="Camagna M."/>
            <person name="Tanaka A."/>
            <person name="Takemoto D."/>
        </authorList>
    </citation>
    <scope>NUCLEOTIDE SEQUENCE</scope>
    <source>
        <strain evidence="1">PPO83</strain>
    </source>
</reference>